<dbReference type="Gene3D" id="2.30.130.30">
    <property type="entry name" value="Hypothetical protein"/>
    <property type="match status" value="1"/>
</dbReference>
<dbReference type="Pfam" id="PF04266">
    <property type="entry name" value="ASCH"/>
    <property type="match status" value="1"/>
</dbReference>
<evidence type="ECO:0000313" key="2">
    <source>
        <dbReference type="EMBL" id="PTH19688.1"/>
    </source>
</evidence>
<evidence type="ECO:0000259" key="1">
    <source>
        <dbReference type="Pfam" id="PF04266"/>
    </source>
</evidence>
<comment type="caution">
    <text evidence="2">The sequence shown here is derived from an EMBL/GenBank/DDBJ whole genome shotgun (WGS) entry which is preliminary data.</text>
</comment>
<dbReference type="Proteomes" id="UP000242694">
    <property type="component" value="Unassembled WGS sequence"/>
</dbReference>
<evidence type="ECO:0000313" key="3">
    <source>
        <dbReference type="Proteomes" id="UP000242694"/>
    </source>
</evidence>
<accession>A0ABX5IIP1</accession>
<name>A0ABX5IIP1_9STAP</name>
<dbReference type="SUPFAM" id="SSF88697">
    <property type="entry name" value="PUA domain-like"/>
    <property type="match status" value="1"/>
</dbReference>
<reference evidence="2 3" key="1">
    <citation type="journal article" date="2016" name="Front. Microbiol.">
        <title>Comprehensive Phylogenetic Analysis of Bovine Non-aureus Staphylococci Species Based on Whole-Genome Sequencing.</title>
        <authorList>
            <person name="Naushad S."/>
            <person name="Barkema H.W."/>
            <person name="Luby C."/>
            <person name="Condas L.A."/>
            <person name="Nobrega D.B."/>
            <person name="Carson D.A."/>
            <person name="De Buck J."/>
        </authorList>
    </citation>
    <scope>NUCLEOTIDE SEQUENCE [LARGE SCALE GENOMIC DNA]</scope>
    <source>
        <strain evidence="2 3">SNUC 993</strain>
    </source>
</reference>
<gene>
    <name evidence="2" type="ORF">BU607_00525</name>
</gene>
<keyword evidence="3" id="KW-1185">Reference proteome</keyword>
<dbReference type="InterPro" id="IPR007374">
    <property type="entry name" value="ASCH_domain"/>
</dbReference>
<dbReference type="InterPro" id="IPR015947">
    <property type="entry name" value="PUA-like_sf"/>
</dbReference>
<protein>
    <recommendedName>
        <fullName evidence="1">ASCH domain-containing protein</fullName>
    </recommendedName>
</protein>
<feature type="domain" description="ASCH" evidence="1">
    <location>
        <begin position="24"/>
        <end position="70"/>
    </location>
</feature>
<dbReference type="EMBL" id="PZDI01000002">
    <property type="protein sequence ID" value="PTH19688.1"/>
    <property type="molecule type" value="Genomic_DNA"/>
</dbReference>
<sequence length="162" mass="18418">MILTEGDAVELQQLIDPTDSLILLSLQEPYFNEILSGEKHYEYRKRFKKHSTKALIYISKTQKQVVGMIQFGQPVIDRADEIAALAERDQPGHYDAIKSYLGEAKQGCAIPVEAVYLFEPVALAELKRQDPSFSVPQSYRGIQPSEPLWELFQHLEVKQGVI</sequence>
<proteinExistence type="predicted"/>
<organism evidence="2 3">
    <name type="scientific">Staphylococcus auricularis</name>
    <dbReference type="NCBI Taxonomy" id="29379"/>
    <lineage>
        <taxon>Bacteria</taxon>
        <taxon>Bacillati</taxon>
        <taxon>Bacillota</taxon>
        <taxon>Bacilli</taxon>
        <taxon>Bacillales</taxon>
        <taxon>Staphylococcaceae</taxon>
        <taxon>Staphylococcus</taxon>
    </lineage>
</organism>